<accession>A0ABU8RJD1</accession>
<dbReference type="PANTHER" id="PTHR30614">
    <property type="entry name" value="MEMBRANE COMPONENT OF AMINO ACID ABC TRANSPORTER"/>
    <property type="match status" value="1"/>
</dbReference>
<proteinExistence type="inferred from homology"/>
<keyword evidence="4 7" id="KW-0812">Transmembrane</keyword>
<dbReference type="InterPro" id="IPR035906">
    <property type="entry name" value="MetI-like_sf"/>
</dbReference>
<evidence type="ECO:0000256" key="7">
    <source>
        <dbReference type="RuleBase" id="RU363032"/>
    </source>
</evidence>
<evidence type="ECO:0000313" key="9">
    <source>
        <dbReference type="EMBL" id="MEJ5945108.1"/>
    </source>
</evidence>
<sequence>MSQPTAVLFDALGPRALRRVRLFTVLAAVLAVAVVAVAVARLAQRGQFDAELWAPLFDPTTDEFPLVWERLGRGLLWTLAIAGTAMAASVVVGVLIAVARLSLGRVGRLPLVAVVELLRGLPVVVTILYVSIALPEVGLDLSDNWYLAVGLTLYNCVIISEIVRAGVVAVPRGQVEAGRAVGLTDRQVMNGIQLPQAFRSMLPSVISQLVVILKDTALGAIVLVGVSELARQGRQLRNALDNPLQMFLVIAVIYIVVNLVLGKSAERLERRLSRSRGSAAEEVVDEEEGVRA</sequence>
<evidence type="ECO:0000256" key="4">
    <source>
        <dbReference type="ARBA" id="ARBA00022692"/>
    </source>
</evidence>
<feature type="transmembrane region" description="Helical" evidence="7">
    <location>
        <begin position="244"/>
        <end position="261"/>
    </location>
</feature>
<dbReference type="CDD" id="cd06261">
    <property type="entry name" value="TM_PBP2"/>
    <property type="match status" value="1"/>
</dbReference>
<keyword evidence="5 7" id="KW-1133">Transmembrane helix</keyword>
<dbReference type="Proteomes" id="UP001387100">
    <property type="component" value="Unassembled WGS sequence"/>
</dbReference>
<reference evidence="9 10" key="1">
    <citation type="journal article" date="2017" name="Int. J. Syst. Evol. Microbiol.">
        <title>Pseudokineococcus basanitobsidens sp. nov., isolated from volcanic rock.</title>
        <authorList>
            <person name="Lee D.W."/>
            <person name="Park M.Y."/>
            <person name="Kim J.J."/>
            <person name="Kim B.S."/>
        </authorList>
    </citation>
    <scope>NUCLEOTIDE SEQUENCE [LARGE SCALE GENOMIC DNA]</scope>
    <source>
        <strain evidence="9 10">DSM 103726</strain>
    </source>
</reference>
<comment type="caution">
    <text evidence="9">The sequence shown here is derived from an EMBL/GenBank/DDBJ whole genome shotgun (WGS) entry which is preliminary data.</text>
</comment>
<dbReference type="PROSITE" id="PS50928">
    <property type="entry name" value="ABC_TM1"/>
    <property type="match status" value="1"/>
</dbReference>
<feature type="transmembrane region" description="Helical" evidence="7">
    <location>
        <begin position="205"/>
        <end position="224"/>
    </location>
</feature>
<feature type="transmembrane region" description="Helical" evidence="7">
    <location>
        <begin position="75"/>
        <end position="99"/>
    </location>
</feature>
<comment type="subcellular location">
    <subcellularLocation>
        <location evidence="1 7">Cell membrane</location>
        <topology evidence="1 7">Multi-pass membrane protein</topology>
    </subcellularLocation>
</comment>
<gene>
    <name evidence="9" type="ORF">WDZ17_07330</name>
</gene>
<feature type="transmembrane region" description="Helical" evidence="7">
    <location>
        <begin position="111"/>
        <end position="132"/>
    </location>
</feature>
<keyword evidence="3" id="KW-1003">Cell membrane</keyword>
<dbReference type="Pfam" id="PF00528">
    <property type="entry name" value="BPD_transp_1"/>
    <property type="match status" value="1"/>
</dbReference>
<evidence type="ECO:0000256" key="5">
    <source>
        <dbReference type="ARBA" id="ARBA00022989"/>
    </source>
</evidence>
<keyword evidence="10" id="KW-1185">Reference proteome</keyword>
<dbReference type="PANTHER" id="PTHR30614:SF21">
    <property type="entry name" value="AMINO ACID ABC TRANSPORTER PERMEASE"/>
    <property type="match status" value="1"/>
</dbReference>
<evidence type="ECO:0000256" key="1">
    <source>
        <dbReference type="ARBA" id="ARBA00004651"/>
    </source>
</evidence>
<dbReference type="SUPFAM" id="SSF161098">
    <property type="entry name" value="MetI-like"/>
    <property type="match status" value="1"/>
</dbReference>
<name>A0ABU8RJD1_9ACTN</name>
<evidence type="ECO:0000256" key="6">
    <source>
        <dbReference type="ARBA" id="ARBA00023136"/>
    </source>
</evidence>
<dbReference type="InterPro" id="IPR010065">
    <property type="entry name" value="AA_ABC_transptr_permease_3TM"/>
</dbReference>
<dbReference type="InterPro" id="IPR043429">
    <property type="entry name" value="ArtM/GltK/GlnP/TcyL/YhdX-like"/>
</dbReference>
<feature type="transmembrane region" description="Helical" evidence="7">
    <location>
        <begin position="20"/>
        <end position="43"/>
    </location>
</feature>
<dbReference type="InterPro" id="IPR000515">
    <property type="entry name" value="MetI-like"/>
</dbReference>
<evidence type="ECO:0000256" key="3">
    <source>
        <dbReference type="ARBA" id="ARBA00022475"/>
    </source>
</evidence>
<feature type="transmembrane region" description="Helical" evidence="7">
    <location>
        <begin position="144"/>
        <end position="163"/>
    </location>
</feature>
<organism evidence="9 10">
    <name type="scientific">Pseudokineococcus basanitobsidens</name>
    <dbReference type="NCBI Taxonomy" id="1926649"/>
    <lineage>
        <taxon>Bacteria</taxon>
        <taxon>Bacillati</taxon>
        <taxon>Actinomycetota</taxon>
        <taxon>Actinomycetes</taxon>
        <taxon>Kineosporiales</taxon>
        <taxon>Kineosporiaceae</taxon>
        <taxon>Pseudokineococcus</taxon>
    </lineage>
</organism>
<feature type="domain" description="ABC transmembrane type-1" evidence="8">
    <location>
        <begin position="75"/>
        <end position="265"/>
    </location>
</feature>
<evidence type="ECO:0000259" key="8">
    <source>
        <dbReference type="PROSITE" id="PS50928"/>
    </source>
</evidence>
<keyword evidence="2 7" id="KW-0813">Transport</keyword>
<evidence type="ECO:0000313" key="10">
    <source>
        <dbReference type="Proteomes" id="UP001387100"/>
    </source>
</evidence>
<comment type="similarity">
    <text evidence="7">Belongs to the binding-protein-dependent transport system permease family.</text>
</comment>
<keyword evidence="6 7" id="KW-0472">Membrane</keyword>
<dbReference type="EMBL" id="JBBIAA010000005">
    <property type="protein sequence ID" value="MEJ5945108.1"/>
    <property type="molecule type" value="Genomic_DNA"/>
</dbReference>
<evidence type="ECO:0000256" key="2">
    <source>
        <dbReference type="ARBA" id="ARBA00022448"/>
    </source>
</evidence>
<protein>
    <submittedName>
        <fullName evidence="9">Amino acid ABC transporter permease</fullName>
    </submittedName>
</protein>
<dbReference type="NCBIfam" id="TIGR01726">
    <property type="entry name" value="HEQRo_perm_3TM"/>
    <property type="match status" value="1"/>
</dbReference>
<dbReference type="RefSeq" id="WP_339574490.1">
    <property type="nucleotide sequence ID" value="NZ_JBBIAA010000005.1"/>
</dbReference>
<dbReference type="Gene3D" id="1.10.3720.10">
    <property type="entry name" value="MetI-like"/>
    <property type="match status" value="1"/>
</dbReference>